<evidence type="ECO:0000313" key="1">
    <source>
        <dbReference type="EMBL" id="KAH9363527.1"/>
    </source>
</evidence>
<protein>
    <submittedName>
        <fullName evidence="1">Uncharacterized protein</fullName>
    </submittedName>
</protein>
<dbReference type="GO" id="GO:0035869">
    <property type="term" value="C:ciliary transition zone"/>
    <property type="evidence" value="ECO:0007669"/>
    <property type="project" value="TreeGrafter"/>
</dbReference>
<dbReference type="EMBL" id="JABSTR010000002">
    <property type="protein sequence ID" value="KAH9363527.1"/>
    <property type="molecule type" value="Genomic_DNA"/>
</dbReference>
<reference evidence="1 2" key="1">
    <citation type="journal article" date="2020" name="Cell">
        <title>Large-Scale Comparative Analyses of Tick Genomes Elucidate Their Genetic Diversity and Vector Capacities.</title>
        <authorList>
            <consortium name="Tick Genome and Microbiome Consortium (TIGMIC)"/>
            <person name="Jia N."/>
            <person name="Wang J."/>
            <person name="Shi W."/>
            <person name="Du L."/>
            <person name="Sun Y."/>
            <person name="Zhan W."/>
            <person name="Jiang J.F."/>
            <person name="Wang Q."/>
            <person name="Zhang B."/>
            <person name="Ji P."/>
            <person name="Bell-Sakyi L."/>
            <person name="Cui X.M."/>
            <person name="Yuan T.T."/>
            <person name="Jiang B.G."/>
            <person name="Yang W.F."/>
            <person name="Lam T.T."/>
            <person name="Chang Q.C."/>
            <person name="Ding S.J."/>
            <person name="Wang X.J."/>
            <person name="Zhu J.G."/>
            <person name="Ruan X.D."/>
            <person name="Zhao L."/>
            <person name="Wei J.T."/>
            <person name="Ye R.Z."/>
            <person name="Que T.C."/>
            <person name="Du C.H."/>
            <person name="Zhou Y.H."/>
            <person name="Cheng J.X."/>
            <person name="Dai P.F."/>
            <person name="Guo W.B."/>
            <person name="Han X.H."/>
            <person name="Huang E.J."/>
            <person name="Li L.F."/>
            <person name="Wei W."/>
            <person name="Gao Y.C."/>
            <person name="Liu J.Z."/>
            <person name="Shao H.Z."/>
            <person name="Wang X."/>
            <person name="Wang C.C."/>
            <person name="Yang T.C."/>
            <person name="Huo Q.B."/>
            <person name="Li W."/>
            <person name="Chen H.Y."/>
            <person name="Chen S.E."/>
            <person name="Zhou L.G."/>
            <person name="Ni X.B."/>
            <person name="Tian J.H."/>
            <person name="Sheng Y."/>
            <person name="Liu T."/>
            <person name="Pan Y.S."/>
            <person name="Xia L.Y."/>
            <person name="Li J."/>
            <person name="Zhao F."/>
            <person name="Cao W.C."/>
        </authorList>
    </citation>
    <scope>NUCLEOTIDE SEQUENCE [LARGE SCALE GENOMIC DNA]</scope>
    <source>
        <strain evidence="1">HaeL-2018</strain>
    </source>
</reference>
<dbReference type="GO" id="GO:0007018">
    <property type="term" value="P:microtubule-based movement"/>
    <property type="evidence" value="ECO:0007669"/>
    <property type="project" value="TreeGrafter"/>
</dbReference>
<dbReference type="InterPro" id="IPR008658">
    <property type="entry name" value="KAP3"/>
</dbReference>
<gene>
    <name evidence="1" type="ORF">HPB48_005940</name>
</gene>
<dbReference type="Gene3D" id="1.25.10.10">
    <property type="entry name" value="Leucine-rich Repeat Variant"/>
    <property type="match status" value="1"/>
</dbReference>
<sequence>MQRETGAVPPAPFLCCQVGSICLDLVEWELRRHAHWREELERGEEGEGDGGRSRRKFSGLVRRQDQLLRVCLYLLLNVAEEPRSEIKMVNRGLVPMLVECLGREQPDLLLLAVCFLKRLSVYYENQVRGRQLLLFFPNHQIYAALKTGAAVDVVRAPYVPRDLYGQFGCTFSPTCSLFHKKCALKSANSLAPAVSPICGITCDDARPSL</sequence>
<dbReference type="InterPro" id="IPR011989">
    <property type="entry name" value="ARM-like"/>
</dbReference>
<dbReference type="GO" id="GO:0016939">
    <property type="term" value="C:kinesin II complex"/>
    <property type="evidence" value="ECO:0007669"/>
    <property type="project" value="TreeGrafter"/>
</dbReference>
<dbReference type="Proteomes" id="UP000821853">
    <property type="component" value="Chromosome 10"/>
</dbReference>
<name>A0A9J6FL45_HAELO</name>
<dbReference type="PANTHER" id="PTHR15605">
    <property type="entry name" value="KINESIN-ASSOCIATED PROTEINS"/>
    <property type="match status" value="1"/>
</dbReference>
<evidence type="ECO:0000313" key="2">
    <source>
        <dbReference type="Proteomes" id="UP000821853"/>
    </source>
</evidence>
<dbReference type="Pfam" id="PF05804">
    <property type="entry name" value="KAP"/>
    <property type="match status" value="1"/>
</dbReference>
<dbReference type="VEuPathDB" id="VectorBase:HLOH_043125"/>
<dbReference type="GO" id="GO:0044782">
    <property type="term" value="P:cilium organization"/>
    <property type="evidence" value="ECO:0007669"/>
    <property type="project" value="TreeGrafter"/>
</dbReference>
<comment type="caution">
    <text evidence="1">The sequence shown here is derived from an EMBL/GenBank/DDBJ whole genome shotgun (WGS) entry which is preliminary data.</text>
</comment>
<keyword evidence="2" id="KW-1185">Reference proteome</keyword>
<organism evidence="1 2">
    <name type="scientific">Haemaphysalis longicornis</name>
    <name type="common">Bush tick</name>
    <dbReference type="NCBI Taxonomy" id="44386"/>
    <lineage>
        <taxon>Eukaryota</taxon>
        <taxon>Metazoa</taxon>
        <taxon>Ecdysozoa</taxon>
        <taxon>Arthropoda</taxon>
        <taxon>Chelicerata</taxon>
        <taxon>Arachnida</taxon>
        <taxon>Acari</taxon>
        <taxon>Parasitiformes</taxon>
        <taxon>Ixodida</taxon>
        <taxon>Ixodoidea</taxon>
        <taxon>Ixodidae</taxon>
        <taxon>Haemaphysalinae</taxon>
        <taxon>Haemaphysalis</taxon>
    </lineage>
</organism>
<accession>A0A9J6FL45</accession>
<dbReference type="GO" id="GO:0005930">
    <property type="term" value="C:axoneme"/>
    <property type="evidence" value="ECO:0007669"/>
    <property type="project" value="TreeGrafter"/>
</dbReference>
<dbReference type="PANTHER" id="PTHR15605:SF2">
    <property type="entry name" value="KINESIN-ASSOCIATED PROTEIN 3"/>
    <property type="match status" value="1"/>
</dbReference>
<proteinExistence type="predicted"/>
<dbReference type="InterPro" id="IPR016024">
    <property type="entry name" value="ARM-type_fold"/>
</dbReference>
<dbReference type="OrthoDB" id="10265679at2759"/>
<dbReference type="SUPFAM" id="SSF48371">
    <property type="entry name" value="ARM repeat"/>
    <property type="match status" value="1"/>
</dbReference>
<dbReference type="AlphaFoldDB" id="A0A9J6FL45"/>
<dbReference type="GO" id="GO:0019894">
    <property type="term" value="F:kinesin binding"/>
    <property type="evidence" value="ECO:0007669"/>
    <property type="project" value="InterPro"/>
</dbReference>